<evidence type="ECO:0000313" key="1">
    <source>
        <dbReference type="EMBL" id="CAD6997063.1"/>
    </source>
</evidence>
<dbReference type="Proteomes" id="UP000606786">
    <property type="component" value="Unassembled WGS sequence"/>
</dbReference>
<accession>A0A811UIR1</accession>
<dbReference type="AlphaFoldDB" id="A0A811UIR1"/>
<gene>
    <name evidence="1" type="ORF">CCAP1982_LOCUS5716</name>
</gene>
<evidence type="ECO:0000313" key="2">
    <source>
        <dbReference type="Proteomes" id="UP000606786"/>
    </source>
</evidence>
<sequence length="56" mass="6121">FWSPVSRSSKIGSTYIKNGIGFQVDLTTLKPNSLIAINAGMIINHQLARQDGDFAQ</sequence>
<protein>
    <submittedName>
        <fullName evidence="1">(Mediterranean fruit fly) hypothetical protein</fullName>
    </submittedName>
</protein>
<keyword evidence="2" id="KW-1185">Reference proteome</keyword>
<name>A0A811UIR1_CERCA</name>
<dbReference type="EMBL" id="CAJHJT010000012">
    <property type="protein sequence ID" value="CAD6997063.1"/>
    <property type="molecule type" value="Genomic_DNA"/>
</dbReference>
<comment type="caution">
    <text evidence="1">The sequence shown here is derived from an EMBL/GenBank/DDBJ whole genome shotgun (WGS) entry which is preliminary data.</text>
</comment>
<organism evidence="1 2">
    <name type="scientific">Ceratitis capitata</name>
    <name type="common">Mediterranean fruit fly</name>
    <name type="synonym">Tephritis capitata</name>
    <dbReference type="NCBI Taxonomy" id="7213"/>
    <lineage>
        <taxon>Eukaryota</taxon>
        <taxon>Metazoa</taxon>
        <taxon>Ecdysozoa</taxon>
        <taxon>Arthropoda</taxon>
        <taxon>Hexapoda</taxon>
        <taxon>Insecta</taxon>
        <taxon>Pterygota</taxon>
        <taxon>Neoptera</taxon>
        <taxon>Endopterygota</taxon>
        <taxon>Diptera</taxon>
        <taxon>Brachycera</taxon>
        <taxon>Muscomorpha</taxon>
        <taxon>Tephritoidea</taxon>
        <taxon>Tephritidae</taxon>
        <taxon>Ceratitis</taxon>
        <taxon>Ceratitis</taxon>
    </lineage>
</organism>
<proteinExistence type="predicted"/>
<reference evidence="1" key="1">
    <citation type="submission" date="2020-11" db="EMBL/GenBank/DDBJ databases">
        <authorList>
            <person name="Whitehead M."/>
        </authorList>
    </citation>
    <scope>NUCLEOTIDE SEQUENCE</scope>
    <source>
        <strain evidence="1">EGII</strain>
    </source>
</reference>
<feature type="non-terminal residue" evidence="1">
    <location>
        <position position="1"/>
    </location>
</feature>